<dbReference type="EMBL" id="OV696687">
    <property type="protein sequence ID" value="CAH1254014.1"/>
    <property type="molecule type" value="Genomic_DNA"/>
</dbReference>
<dbReference type="SMART" id="SM00042">
    <property type="entry name" value="CUB"/>
    <property type="match status" value="2"/>
</dbReference>
<dbReference type="InterPro" id="IPR006624">
    <property type="entry name" value="Beta-propeller_rpt_TECPR"/>
</dbReference>
<dbReference type="Gene3D" id="2.40.20.10">
    <property type="entry name" value="Plasminogen Kringle 4"/>
    <property type="match status" value="2"/>
</dbReference>
<evidence type="ECO:0000256" key="2">
    <source>
        <dbReference type="ARBA" id="ARBA00004162"/>
    </source>
</evidence>
<dbReference type="Gene3D" id="2.70.170.10">
    <property type="entry name" value="Neurotransmitter-gated ion-channel ligand-binding domain"/>
    <property type="match status" value="1"/>
</dbReference>
<gene>
    <name evidence="14" type="primary">CHRNB3</name>
    <name evidence="14" type="ORF">BLAG_LOCUS13575</name>
</gene>
<dbReference type="SUPFAM" id="SSF57535">
    <property type="entry name" value="Complement control module/SCR domain"/>
    <property type="match status" value="1"/>
</dbReference>
<dbReference type="SMART" id="SM00032">
    <property type="entry name" value="CCP"/>
    <property type="match status" value="1"/>
</dbReference>
<dbReference type="InterPro" id="IPR000859">
    <property type="entry name" value="CUB_dom"/>
</dbReference>
<evidence type="ECO:0000259" key="11">
    <source>
        <dbReference type="SMART" id="SM00032"/>
    </source>
</evidence>
<dbReference type="Pfam" id="PF19193">
    <property type="entry name" value="Tectonin"/>
    <property type="match status" value="1"/>
</dbReference>
<dbReference type="PANTHER" id="PTHR46335">
    <property type="entry name" value="CUBILIN"/>
    <property type="match status" value="1"/>
</dbReference>
<dbReference type="CDD" id="cd07066">
    <property type="entry name" value="CRD_FZ"/>
    <property type="match status" value="2"/>
</dbReference>
<feature type="transmembrane region" description="Helical" evidence="9">
    <location>
        <begin position="1303"/>
        <end position="1323"/>
    </location>
</feature>
<keyword evidence="5" id="KW-0420">Kringle</keyword>
<dbReference type="GO" id="GO:0005230">
    <property type="term" value="F:extracellular ligand-gated monoatomic ion channel activity"/>
    <property type="evidence" value="ECO:0007669"/>
    <property type="project" value="InterPro"/>
</dbReference>
<dbReference type="InterPro" id="IPR036734">
    <property type="entry name" value="Neur_chan_lig-bd_sf"/>
</dbReference>
<feature type="domain" description="Kringle" evidence="13">
    <location>
        <begin position="569"/>
        <end position="652"/>
    </location>
</feature>
<dbReference type="Pfam" id="PF00431">
    <property type="entry name" value="CUB"/>
    <property type="match status" value="2"/>
</dbReference>
<dbReference type="InterPro" id="IPR018056">
    <property type="entry name" value="Kringle_CS"/>
</dbReference>
<evidence type="ECO:0000256" key="1">
    <source>
        <dbReference type="ARBA" id="ARBA00004141"/>
    </source>
</evidence>
<feature type="domain" description="CUB" evidence="12">
    <location>
        <begin position="658"/>
        <end position="774"/>
    </location>
</feature>
<dbReference type="PROSITE" id="PS00021">
    <property type="entry name" value="KRINGLE_1"/>
    <property type="match status" value="2"/>
</dbReference>
<dbReference type="InterPro" id="IPR036719">
    <property type="entry name" value="Neuro-gated_channel_TM_sf"/>
</dbReference>
<dbReference type="PRINTS" id="PR00018">
    <property type="entry name" value="KRINGLE"/>
</dbReference>
<evidence type="ECO:0000256" key="5">
    <source>
        <dbReference type="ARBA" id="ARBA00022572"/>
    </source>
</evidence>
<dbReference type="Gene3D" id="4.10.400.10">
    <property type="entry name" value="Low-density Lipoprotein Receptor"/>
    <property type="match status" value="2"/>
</dbReference>
<dbReference type="Pfam" id="PF00084">
    <property type="entry name" value="Sushi"/>
    <property type="match status" value="1"/>
</dbReference>
<dbReference type="CDD" id="cd00033">
    <property type="entry name" value="CCP"/>
    <property type="match status" value="1"/>
</dbReference>
<dbReference type="InterPro" id="IPR038050">
    <property type="entry name" value="Neuro_actylchol_rec"/>
</dbReference>
<evidence type="ECO:0000313" key="14">
    <source>
        <dbReference type="EMBL" id="CAH1254014.1"/>
    </source>
</evidence>
<evidence type="ECO:0000256" key="8">
    <source>
        <dbReference type="ARBA" id="ARBA00023157"/>
    </source>
</evidence>
<dbReference type="GO" id="GO:0005524">
    <property type="term" value="F:ATP binding"/>
    <property type="evidence" value="ECO:0007669"/>
    <property type="project" value="UniProtKB-KW"/>
</dbReference>
<dbReference type="SUPFAM" id="SSF63712">
    <property type="entry name" value="Nicotinic receptor ligand binding domain-like"/>
    <property type="match status" value="1"/>
</dbReference>
<dbReference type="InterPro" id="IPR036055">
    <property type="entry name" value="LDL_receptor-like_sf"/>
</dbReference>
<evidence type="ECO:0000256" key="10">
    <source>
        <dbReference type="SAM" id="SignalP"/>
    </source>
</evidence>
<dbReference type="Gene3D" id="1.20.58.390">
    <property type="entry name" value="Neurotransmitter-gated ion-channel transmembrane domain"/>
    <property type="match status" value="1"/>
</dbReference>
<keyword evidence="15" id="KW-1185">Reference proteome</keyword>
<dbReference type="InterPro" id="IPR002172">
    <property type="entry name" value="LDrepeatLR_classA_rpt"/>
</dbReference>
<evidence type="ECO:0000256" key="9">
    <source>
        <dbReference type="SAM" id="Phobius"/>
    </source>
</evidence>
<protein>
    <submittedName>
        <fullName evidence="14">CHRNB3 protein</fullName>
    </submittedName>
</protein>
<dbReference type="Gene3D" id="1.10.2000.10">
    <property type="entry name" value="Frizzled cysteine-rich domain"/>
    <property type="match status" value="2"/>
</dbReference>
<dbReference type="InterPro" id="IPR000001">
    <property type="entry name" value="Kringle"/>
</dbReference>
<dbReference type="Pfam" id="PF00051">
    <property type="entry name" value="Kringle"/>
    <property type="match status" value="2"/>
</dbReference>
<evidence type="ECO:0000313" key="15">
    <source>
        <dbReference type="Proteomes" id="UP000838412"/>
    </source>
</evidence>
<dbReference type="InterPro" id="IPR036790">
    <property type="entry name" value="Frizzled_dom_sf"/>
</dbReference>
<feature type="domain" description="Kringle" evidence="13">
    <location>
        <begin position="936"/>
        <end position="1011"/>
    </location>
</feature>
<evidence type="ECO:0000259" key="12">
    <source>
        <dbReference type="SMART" id="SM00042"/>
    </source>
</evidence>
<evidence type="ECO:0000256" key="7">
    <source>
        <dbReference type="ARBA" id="ARBA00022840"/>
    </source>
</evidence>
<dbReference type="PRINTS" id="PR00261">
    <property type="entry name" value="LDLRECEPTOR"/>
</dbReference>
<dbReference type="InterPro" id="IPR006029">
    <property type="entry name" value="Neurotrans-gated_channel_TM"/>
</dbReference>
<evidence type="ECO:0000259" key="13">
    <source>
        <dbReference type="SMART" id="SM00130"/>
    </source>
</evidence>
<dbReference type="CDD" id="cd00108">
    <property type="entry name" value="KR"/>
    <property type="match status" value="2"/>
</dbReference>
<dbReference type="CDD" id="cd00112">
    <property type="entry name" value="LDLa"/>
    <property type="match status" value="2"/>
</dbReference>
<dbReference type="SUPFAM" id="SSF49854">
    <property type="entry name" value="Spermadhesin, CUB domain"/>
    <property type="match status" value="2"/>
</dbReference>
<dbReference type="Gene3D" id="2.60.120.290">
    <property type="entry name" value="Spermadhesin, CUB domain"/>
    <property type="match status" value="2"/>
</dbReference>
<evidence type="ECO:0000256" key="4">
    <source>
        <dbReference type="ARBA" id="ARBA00022553"/>
    </source>
</evidence>
<dbReference type="CDD" id="cd19051">
    <property type="entry name" value="LGIC_TM_cation"/>
    <property type="match status" value="1"/>
</dbReference>
<feature type="transmembrane region" description="Helical" evidence="9">
    <location>
        <begin position="1329"/>
        <end position="1354"/>
    </location>
</feature>
<dbReference type="PANTHER" id="PTHR46335:SF1">
    <property type="entry name" value="CUBILIN"/>
    <property type="match status" value="1"/>
</dbReference>
<evidence type="ECO:0000256" key="6">
    <source>
        <dbReference type="ARBA" id="ARBA00022741"/>
    </source>
</evidence>
<dbReference type="GO" id="GO:0005886">
    <property type="term" value="C:plasma membrane"/>
    <property type="evidence" value="ECO:0007669"/>
    <property type="project" value="UniProtKB-SubCell"/>
</dbReference>
<dbReference type="Pfam" id="PF01392">
    <property type="entry name" value="Fz"/>
    <property type="match status" value="1"/>
</dbReference>
<keyword evidence="7" id="KW-0067">ATP-binding</keyword>
<dbReference type="FunFam" id="2.60.120.290:FF:000005">
    <property type="entry name" value="Procollagen C-endopeptidase enhancer 1"/>
    <property type="match status" value="2"/>
</dbReference>
<dbReference type="OrthoDB" id="9990982at2759"/>
<dbReference type="InterPro" id="IPR035914">
    <property type="entry name" value="Sperma_CUB_dom_sf"/>
</dbReference>
<feature type="domain" description="CUB" evidence="12">
    <location>
        <begin position="29"/>
        <end position="148"/>
    </location>
</feature>
<dbReference type="Pfam" id="PF02932">
    <property type="entry name" value="Neur_chan_memb"/>
    <property type="match status" value="1"/>
</dbReference>
<dbReference type="Pfam" id="PF02931">
    <property type="entry name" value="Neur_chan_LBD"/>
    <property type="match status" value="1"/>
</dbReference>
<dbReference type="Pfam" id="PF00057">
    <property type="entry name" value="Ldl_recept_a"/>
    <property type="match status" value="2"/>
</dbReference>
<feature type="signal peptide" evidence="10">
    <location>
        <begin position="1"/>
        <end position="24"/>
    </location>
</feature>
<dbReference type="CDD" id="cd00041">
    <property type="entry name" value="CUB"/>
    <property type="match status" value="2"/>
</dbReference>
<keyword evidence="9" id="KW-0472">Membrane</keyword>
<keyword evidence="9" id="KW-1133">Transmembrane helix</keyword>
<dbReference type="SUPFAM" id="SSF90112">
    <property type="entry name" value="Neurotransmitter-gated ion-channel transmembrane pore"/>
    <property type="match status" value="1"/>
</dbReference>
<dbReference type="CDD" id="cd18989">
    <property type="entry name" value="LGIC_ECD_cation"/>
    <property type="match status" value="1"/>
</dbReference>
<dbReference type="InterPro" id="IPR038178">
    <property type="entry name" value="Kringle_sf"/>
</dbReference>
<keyword evidence="4" id="KW-0597">Phosphoprotein</keyword>
<dbReference type="InterPro" id="IPR000436">
    <property type="entry name" value="Sushi_SCR_CCP_dom"/>
</dbReference>
<dbReference type="SMART" id="SM00130">
    <property type="entry name" value="KR"/>
    <property type="match status" value="2"/>
</dbReference>
<evidence type="ECO:0000256" key="3">
    <source>
        <dbReference type="ARBA" id="ARBA00004479"/>
    </source>
</evidence>
<keyword evidence="6" id="KW-0547">Nucleotide-binding</keyword>
<name>A0A8J9ZJ89_BRALA</name>
<dbReference type="SUPFAM" id="SSF57424">
    <property type="entry name" value="LDL receptor-like module"/>
    <property type="match status" value="2"/>
</dbReference>
<sequence>MCGQQVSCGLLAVAAILLYASTEATRPPCGSTMTGTSGAFSSPNFPQNYDNDLRCNWTIAIDVPVSSVVLTFDIFSVEFEPNCGYDYVEVWERRLEEEHLLGRFCGGNDTQDNFPPAQVRSKSREITVLFRSDAWVTSGGFNATYVSDERGDPTWKSIDGLLKFVSVGSKGVWGVDQNDDIFYRSGTSGNGTTSGSNWVNIAGKLKQISSGHSVWGVNANDDIFLRQGVTASNPTGTAWLQVVGKLKQLDVSSTANQLCVWGVDSNNNVLRRTGITTEEAAGTDWEEIDGSLKFVSVGSAGVWGVNAEDDIWYRTGTIGNEASAGSGWEQIEGKMKQISSGDNIVWGVTRDDDILIREGINSSTPAGTGWKQIPGKLKQVEASPSGQQAWGVNSGDYVFLRTGMTATEPSDVTCDRYEFRCSDGSGCVPRSLFCNGRKDCWDGSDESECECQTIPDAFSFCKGEITYDRMASISLSGSGVSASQLQDIVRDIQAHAGTCHPEGTAYICALSVPKCANNRTQPPCYTWCKEVQESFLLPSCALRDFFLQLQLPSCYTFPHEDCYNAKKRQSCVYGRGQNYRGTQSVAASGQECMEWQTAIPYDANIENEIRPHNLEKNYCRNPYSFDKPWCYVLKDTFVDIEPKFCDISTCGGDRVFNCGSRYTDASGWLASPGFPQAYNIAMLCKWEITVAQPFTIEITFVDFELQSGSDGGCLYDRVELFDGDWPDGSFTSLGDFCGNASMTTKQTASYILTVKMSTDYVTNSRGFNATYIAVTREPVSCVKGSWLCADGARCVPVKRRCDGKNDCWDRSDEETCECQPFPEVGFCPPVNVQPWPTVFPNLYDHQNVTEVFQSRELQLIFQSANLLKYPCHIQGWYYMCYSFFPVCSGGRRVLPCRSWCIEILDRCREDLNGDVLGLVSCNNLPFENCWDGNANKECYYGNGENYRGPISDTVSGKPCIGWGNRTYELHKYPWANLEQNYCRNPDGAERPWCYVGEGGEWDYCNIQPCSGLVCKDRGIPRRVRPSQVKPYYWPGEKVSYSCEPGFTLEGAVISECQRDAKWDTAVPTCKVDERTLLLDEKVALYNPALPPNGQVIITAEGLVGSIVNVDESIPAITTDSSFYLHWYDPRLAWTPSSYGDLLRIELDGERVWRPSIQLLRNANPDFRGFPEVNVVVKDDGEVLWILENLVVTTCDLDQYFFPFDNMTCPICVGGKFRSGDEIRCREENSTENVMNCSTAREVPGGEWMVSVSLEASGNQACLQLYLRRNPTYHMCTTVTPFIVLSLLMCITFFIPLDSGDRLGYGMTILLSMFVNLVVITDFLPRSGNIPFIGIVNIVAIVMMSFFMLVTAGIIRLAHRETEMSQCTKVFFLGCCARLVLLGDMRRSVCVHAYY</sequence>
<organism evidence="14 15">
    <name type="scientific">Branchiostoma lanceolatum</name>
    <name type="common">Common lancelet</name>
    <name type="synonym">Amphioxus lanceolatum</name>
    <dbReference type="NCBI Taxonomy" id="7740"/>
    <lineage>
        <taxon>Eukaryota</taxon>
        <taxon>Metazoa</taxon>
        <taxon>Chordata</taxon>
        <taxon>Cephalochordata</taxon>
        <taxon>Leptocardii</taxon>
        <taxon>Amphioxiformes</taxon>
        <taxon>Branchiostomatidae</taxon>
        <taxon>Branchiostoma</taxon>
    </lineage>
</organism>
<dbReference type="InterPro" id="IPR006202">
    <property type="entry name" value="Neur_chan_lig-bd"/>
</dbReference>
<dbReference type="Gene3D" id="2.10.70.10">
    <property type="entry name" value="Complement Module, domain 1"/>
    <property type="match status" value="1"/>
</dbReference>
<dbReference type="Proteomes" id="UP000838412">
    <property type="component" value="Chromosome 2"/>
</dbReference>
<accession>A0A8J9ZJ89</accession>
<dbReference type="SUPFAM" id="SSF57440">
    <property type="entry name" value="Kringle-like"/>
    <property type="match status" value="2"/>
</dbReference>
<reference evidence="14" key="1">
    <citation type="submission" date="2022-01" db="EMBL/GenBank/DDBJ databases">
        <authorList>
            <person name="Braso-Vives M."/>
        </authorList>
    </citation>
    <scope>NUCLEOTIDE SEQUENCE</scope>
</reference>
<keyword evidence="10" id="KW-0732">Signal</keyword>
<feature type="domain" description="Sushi" evidence="11">
    <location>
        <begin position="1014"/>
        <end position="1069"/>
    </location>
</feature>
<feature type="transmembrane region" description="Helical" evidence="9">
    <location>
        <begin position="1278"/>
        <end position="1296"/>
    </location>
</feature>
<comment type="subcellular location">
    <subcellularLocation>
        <location evidence="2">Cell membrane</location>
        <topology evidence="2">Single-pass membrane protein</topology>
    </subcellularLocation>
    <subcellularLocation>
        <location evidence="1">Membrane</location>
        <topology evidence="1">Multi-pass membrane protein</topology>
    </subcellularLocation>
    <subcellularLocation>
        <location evidence="3">Membrane</location>
        <topology evidence="3">Single-pass type I membrane protein</topology>
    </subcellularLocation>
</comment>
<dbReference type="InterPro" id="IPR020067">
    <property type="entry name" value="Frizzled_dom"/>
</dbReference>
<keyword evidence="9" id="KW-0812">Transmembrane</keyword>
<proteinExistence type="predicted"/>
<keyword evidence="8" id="KW-1015">Disulfide bond</keyword>
<dbReference type="InterPro" id="IPR013806">
    <property type="entry name" value="Kringle-like"/>
</dbReference>
<dbReference type="SUPFAM" id="SSF63501">
    <property type="entry name" value="Frizzled cysteine-rich domain"/>
    <property type="match status" value="2"/>
</dbReference>
<feature type="chain" id="PRO_5035470730" evidence="10">
    <location>
        <begin position="25"/>
        <end position="1394"/>
    </location>
</feature>
<dbReference type="SMART" id="SM00192">
    <property type="entry name" value="LDLa"/>
    <property type="match status" value="2"/>
</dbReference>
<dbReference type="SMART" id="SM00706">
    <property type="entry name" value="TECPR"/>
    <property type="match status" value="6"/>
</dbReference>
<dbReference type="InterPro" id="IPR035976">
    <property type="entry name" value="Sushi/SCR/CCP_sf"/>
</dbReference>